<dbReference type="Proteomes" id="UP000188219">
    <property type="component" value="Chromosome"/>
</dbReference>
<keyword evidence="2 4" id="KW-0479">Metal-binding</keyword>
<dbReference type="GO" id="GO:0046872">
    <property type="term" value="F:metal ion binding"/>
    <property type="evidence" value="ECO:0007669"/>
    <property type="project" value="UniProtKB-KW"/>
</dbReference>
<evidence type="ECO:0000256" key="3">
    <source>
        <dbReference type="ARBA" id="ARBA00023004"/>
    </source>
</evidence>
<dbReference type="EMBL" id="CP019650">
    <property type="protein sequence ID" value="AQQ66333.1"/>
    <property type="molecule type" value="Genomic_DNA"/>
</dbReference>
<dbReference type="InterPro" id="IPR036909">
    <property type="entry name" value="Cyt_c-like_dom_sf"/>
</dbReference>
<dbReference type="PANTHER" id="PTHR30600:SF4">
    <property type="entry name" value="CYTOCHROME C DOMAIN-CONTAINING PROTEIN"/>
    <property type="match status" value="1"/>
</dbReference>
<dbReference type="STRING" id="260552.Mag101_00715"/>
<organism evidence="6 7">
    <name type="scientific">Microbulbifer agarilyticus</name>
    <dbReference type="NCBI Taxonomy" id="260552"/>
    <lineage>
        <taxon>Bacteria</taxon>
        <taxon>Pseudomonadati</taxon>
        <taxon>Pseudomonadota</taxon>
        <taxon>Gammaproteobacteria</taxon>
        <taxon>Cellvibrionales</taxon>
        <taxon>Microbulbiferaceae</taxon>
        <taxon>Microbulbifer</taxon>
    </lineage>
</organism>
<dbReference type="GO" id="GO:0020037">
    <property type="term" value="F:heme binding"/>
    <property type="evidence" value="ECO:0007669"/>
    <property type="project" value="InterPro"/>
</dbReference>
<evidence type="ECO:0000256" key="2">
    <source>
        <dbReference type="ARBA" id="ARBA00022723"/>
    </source>
</evidence>
<sequence>MIFTDSQGNSYYRYETDLGAVDVNTTYTLEMRLQGGEFPGGQCISEITVRPGEGVTDAVCYTPGTGGGETPAPEAPKPTVGMVVTDGATGQARLIGGEATGKAGFALYTFLNDGDNVSNCSGGCEDNWPKVIVADPADVVGAGGVTGDFGAIPRTYETTNDCGDTVEVTDYHVTYNGEPLYFYAGDTSADDTNGIAFSTWELADASLIPQLPLVKHPAPALKTAINGLVPREMGMAIDIEGRTLTWRPGSNSSLTGGLIAQFSPYGGEGAPRSAKDPNLELWCSNNQIQFHKADLPGTLTGPYSAEIPGACYGQFYYFLRYRIFGTVNNEPEDNWVYTALFEYDENNPDDRIDPRNRPTVTYTSANWQRHGHPHSRDRPEEFVSFDAAPYNNSLTSGLERYTTTFIDGEGEFAIQPNASTAPLRIEAFEWGAGNCQGPQYIINSFPLPANAFDYGQIVSWEATFPTAQNNFPNGTSISSQVYNTMQNTTIGQGFTTATGDPRLNLAGPAGVRMVHSNGCNPVEDEERNARFTQQVTTVQSAEQVDQFIWGHHAFHGLPQVSGGRPNQEGFTDAVAITDVDGNVIKDAGQGSCGDCHFRDGRSDFVVNTAKGPLLAPPTFGIGLLQWIEGAETGLTWDGSVATVREQAEGALLADLGLTPADIGETVFNQIVTYTETLHVPVRDYDTYVDPQVAEGEVAFFEAGCADCHQPTQKTRSDAPDWARDLAIRPYTDMKLWDVGTGGDFRTPALWAIGQNVELLERNGKATLFMHDGRANSLEAAIDAHGNGSVPALTTDEKADIVRFLRSL</sequence>
<dbReference type="KEGG" id="maga:Mag101_00715"/>
<keyword evidence="3 4" id="KW-0408">Iron</keyword>
<keyword evidence="7" id="KW-1185">Reference proteome</keyword>
<dbReference type="PANTHER" id="PTHR30600">
    <property type="entry name" value="CYTOCHROME C PEROXIDASE-RELATED"/>
    <property type="match status" value="1"/>
</dbReference>
<dbReference type="InterPro" id="IPR009056">
    <property type="entry name" value="Cyt_c-like_dom"/>
</dbReference>
<dbReference type="Pfam" id="PF06537">
    <property type="entry name" value="DHOR"/>
    <property type="match status" value="1"/>
</dbReference>
<protein>
    <recommendedName>
        <fullName evidence="5">Cytochrome c domain-containing protein</fullName>
    </recommendedName>
</protein>
<evidence type="ECO:0000259" key="5">
    <source>
        <dbReference type="PROSITE" id="PS51007"/>
    </source>
</evidence>
<evidence type="ECO:0000256" key="1">
    <source>
        <dbReference type="ARBA" id="ARBA00022617"/>
    </source>
</evidence>
<name>A0A1Q2M0V4_9GAMM</name>
<dbReference type="GO" id="GO:0009055">
    <property type="term" value="F:electron transfer activity"/>
    <property type="evidence" value="ECO:0007669"/>
    <property type="project" value="InterPro"/>
</dbReference>
<evidence type="ECO:0000256" key="4">
    <source>
        <dbReference type="PROSITE-ProRule" id="PRU00433"/>
    </source>
</evidence>
<dbReference type="SUPFAM" id="SSF46626">
    <property type="entry name" value="Cytochrome c"/>
    <property type="match status" value="1"/>
</dbReference>
<dbReference type="PROSITE" id="PS51007">
    <property type="entry name" value="CYTC"/>
    <property type="match status" value="1"/>
</dbReference>
<evidence type="ECO:0000313" key="7">
    <source>
        <dbReference type="Proteomes" id="UP000188219"/>
    </source>
</evidence>
<dbReference type="GO" id="GO:0004130">
    <property type="term" value="F:cytochrome-c peroxidase activity"/>
    <property type="evidence" value="ECO:0007669"/>
    <property type="project" value="TreeGrafter"/>
</dbReference>
<keyword evidence="1 4" id="KW-0349">Heme</keyword>
<proteinExistence type="predicted"/>
<dbReference type="AlphaFoldDB" id="A0A1Q2M0V4"/>
<accession>A0A1Q2M0V4</accession>
<dbReference type="Gene3D" id="1.10.760.10">
    <property type="entry name" value="Cytochrome c-like domain"/>
    <property type="match status" value="1"/>
</dbReference>
<evidence type="ECO:0000313" key="6">
    <source>
        <dbReference type="EMBL" id="AQQ66333.1"/>
    </source>
</evidence>
<feature type="domain" description="Cytochrome c" evidence="5">
    <location>
        <begin position="690"/>
        <end position="807"/>
    </location>
</feature>
<gene>
    <name evidence="6" type="ORF">Mag101_00715</name>
</gene>
<dbReference type="InterPro" id="IPR010538">
    <property type="entry name" value="DHOR"/>
</dbReference>
<reference evidence="6" key="1">
    <citation type="submission" date="2017-02" db="EMBL/GenBank/DDBJ databases">
        <title>Genome of Microbulbifer agarilyticus GP101.</title>
        <authorList>
            <person name="Jung J."/>
            <person name="Bae S.S."/>
            <person name="Baek K."/>
        </authorList>
    </citation>
    <scope>NUCLEOTIDE SEQUENCE [LARGE SCALE GENOMIC DNA]</scope>
    <source>
        <strain evidence="6">GP101</strain>
    </source>
</reference>
<dbReference type="InterPro" id="IPR051395">
    <property type="entry name" value="Cytochrome_c_Peroxidase/MauG"/>
</dbReference>